<dbReference type="Proteomes" id="UP000661435">
    <property type="component" value="Unassembled WGS sequence"/>
</dbReference>
<comment type="caution">
    <text evidence="1">The sequence shown here is derived from an EMBL/GenBank/DDBJ whole genome shotgun (WGS) entry which is preliminary data.</text>
</comment>
<organism evidence="1 2">
    <name type="scientific">Lawsonibacter hominis</name>
    <dbReference type="NCBI Taxonomy" id="2763053"/>
    <lineage>
        <taxon>Bacteria</taxon>
        <taxon>Bacillati</taxon>
        <taxon>Bacillota</taxon>
        <taxon>Clostridia</taxon>
        <taxon>Eubacteriales</taxon>
        <taxon>Oscillospiraceae</taxon>
        <taxon>Lawsonibacter</taxon>
    </lineage>
</organism>
<dbReference type="RefSeq" id="WP_186906670.1">
    <property type="nucleotide sequence ID" value="NZ_JACOPP010000003.1"/>
</dbReference>
<evidence type="ECO:0000313" key="2">
    <source>
        <dbReference type="Proteomes" id="UP000661435"/>
    </source>
</evidence>
<protein>
    <submittedName>
        <fullName evidence="1">YcxB family protein</fullName>
    </submittedName>
</protein>
<name>A0A8J6M9N8_9FIRM</name>
<keyword evidence="2" id="KW-1185">Reference proteome</keyword>
<accession>A0A8J6M9N8</accession>
<reference evidence="1" key="1">
    <citation type="submission" date="2020-08" db="EMBL/GenBank/DDBJ databases">
        <title>Genome public.</title>
        <authorList>
            <person name="Liu C."/>
            <person name="Sun Q."/>
        </authorList>
    </citation>
    <scope>NUCLEOTIDE SEQUENCE</scope>
    <source>
        <strain evidence="1">NSJ-51</strain>
    </source>
</reference>
<dbReference type="AlphaFoldDB" id="A0A8J6M9N8"/>
<proteinExistence type="predicted"/>
<evidence type="ECO:0000313" key="1">
    <source>
        <dbReference type="EMBL" id="MBC5732769.1"/>
    </source>
</evidence>
<gene>
    <name evidence="1" type="ORF">H8S57_03375</name>
</gene>
<sequence length="85" mass="9423">MVDQTPVTIRDCFDAHGYSTGTGRSSTRSTCGVIRTICGDAGHYVIMLDRRRGFVLDKSRFLSGDPEAFASFLERCTGKRIQMAQ</sequence>
<dbReference type="EMBL" id="JACOPP010000003">
    <property type="protein sequence ID" value="MBC5732769.1"/>
    <property type="molecule type" value="Genomic_DNA"/>
</dbReference>